<accession>A0ABP0SU55</accession>
<name>A0ABP0SU55_9DINO</name>
<keyword evidence="2" id="KW-1185">Reference proteome</keyword>
<comment type="caution">
    <text evidence="1">The sequence shown here is derived from an EMBL/GenBank/DDBJ whole genome shotgun (WGS) entry which is preliminary data.</text>
</comment>
<evidence type="ECO:0000313" key="1">
    <source>
        <dbReference type="EMBL" id="CAK9115725.1"/>
    </source>
</evidence>
<sequence length="573" mass="63515">PERAMAVPLDVTEEIKGLLDPACTVGVRVKLERILLALEKADGTQLHMTPEIKALVESGWQWSILKAEAAVLFPDLPAVCSMGMNAHNSNTILTNELEAMMELAALHRNGMKMTEAVQAVCQSSPSCKAYIDDCAQFMRLYSGGETFPMLLWLDKFCKASGHSLLVGEENTNLLAHCNFRLPGCQFSFLRIALLATILSSKRHQDGISKLVFKSDFDKLKGKNTTLAVEDLLSNGWKESQKVEDKGLGEMSFGKFCVRVVLHALQKEKHSRDGLRFESFEAIVEQLSKELEGGSYVASSSAADAKGAESLRVKDLLKASPDEVAMLQNHHITVGKNYTHRDYKDQVFTMEGIKDGCGVFKHVPLFGEAIEVVASTEELKDWKNTKKEACQLCPTEVVKARLPEACSFVLDEWAKMNASFLLAEASKLNNKASFDMVAFTSFPNGLMSVKKLKSKELQIYPVGSLVKIKEQEKADELLAKGVVLVRFKGTAYLIQTFKAFNPCKSDDPGVVCPYFYVKTSEGEDEVNMQVSWKAHSDLQIPVLENSKAIDKHTWLLKGKDVSTAPPAKRPKRSH</sequence>
<reference evidence="1 2" key="1">
    <citation type="submission" date="2024-02" db="EMBL/GenBank/DDBJ databases">
        <authorList>
            <person name="Chen Y."/>
            <person name="Shah S."/>
            <person name="Dougan E. K."/>
            <person name="Thang M."/>
            <person name="Chan C."/>
        </authorList>
    </citation>
    <scope>NUCLEOTIDE SEQUENCE [LARGE SCALE GENOMIC DNA]</scope>
</reference>
<feature type="non-terminal residue" evidence="1">
    <location>
        <position position="1"/>
    </location>
</feature>
<organism evidence="1 2">
    <name type="scientific">Durusdinium trenchii</name>
    <dbReference type="NCBI Taxonomy" id="1381693"/>
    <lineage>
        <taxon>Eukaryota</taxon>
        <taxon>Sar</taxon>
        <taxon>Alveolata</taxon>
        <taxon>Dinophyceae</taxon>
        <taxon>Suessiales</taxon>
        <taxon>Symbiodiniaceae</taxon>
        <taxon>Durusdinium</taxon>
    </lineage>
</organism>
<evidence type="ECO:0008006" key="3">
    <source>
        <dbReference type="Google" id="ProtNLM"/>
    </source>
</evidence>
<protein>
    <recommendedName>
        <fullName evidence="3">NAD(+)--protein-arginine ADP-ribosyltransferase</fullName>
    </recommendedName>
</protein>
<gene>
    <name evidence="1" type="ORF">CCMP2556_LOCUS53482</name>
</gene>
<evidence type="ECO:0000313" key="2">
    <source>
        <dbReference type="Proteomes" id="UP001642484"/>
    </source>
</evidence>
<dbReference type="Proteomes" id="UP001642484">
    <property type="component" value="Unassembled WGS sequence"/>
</dbReference>
<dbReference type="EMBL" id="CAXAMN010028216">
    <property type="protein sequence ID" value="CAK9115725.1"/>
    <property type="molecule type" value="Genomic_DNA"/>
</dbReference>
<proteinExistence type="predicted"/>